<dbReference type="AlphaFoldDB" id="A0A8H7PZM8"/>
<dbReference type="OrthoDB" id="2290219at2759"/>
<keyword evidence="2" id="KW-1185">Reference proteome</keyword>
<name>A0A8H7PZM8_MORIS</name>
<evidence type="ECO:0000313" key="2">
    <source>
        <dbReference type="Proteomes" id="UP000654370"/>
    </source>
</evidence>
<evidence type="ECO:0000313" key="1">
    <source>
        <dbReference type="EMBL" id="KAG2183674.1"/>
    </source>
</evidence>
<comment type="caution">
    <text evidence="1">The sequence shown here is derived from an EMBL/GenBank/DDBJ whole genome shotgun (WGS) entry which is preliminary data.</text>
</comment>
<organism evidence="1 2">
    <name type="scientific">Mortierella isabellina</name>
    <name type="common">Filamentous fungus</name>
    <name type="synonym">Umbelopsis isabellina</name>
    <dbReference type="NCBI Taxonomy" id="91625"/>
    <lineage>
        <taxon>Eukaryota</taxon>
        <taxon>Fungi</taxon>
        <taxon>Fungi incertae sedis</taxon>
        <taxon>Mucoromycota</taxon>
        <taxon>Mucoromycotina</taxon>
        <taxon>Umbelopsidomycetes</taxon>
        <taxon>Umbelopsidales</taxon>
        <taxon>Umbelopsidaceae</taxon>
        <taxon>Umbelopsis</taxon>
    </lineage>
</organism>
<gene>
    <name evidence="1" type="ORF">INT43_006682</name>
</gene>
<dbReference type="InterPro" id="IPR021109">
    <property type="entry name" value="Peptidase_aspartic_dom_sf"/>
</dbReference>
<feature type="non-terminal residue" evidence="1">
    <location>
        <position position="1"/>
    </location>
</feature>
<proteinExistence type="predicted"/>
<dbReference type="Proteomes" id="UP000654370">
    <property type="component" value="Unassembled WGS sequence"/>
</dbReference>
<reference evidence="1" key="1">
    <citation type="submission" date="2020-12" db="EMBL/GenBank/DDBJ databases">
        <title>Metabolic potential, ecology and presence of endohyphal bacteria is reflected in genomic diversity of Mucoromycotina.</title>
        <authorList>
            <person name="Muszewska A."/>
            <person name="Okrasinska A."/>
            <person name="Steczkiewicz K."/>
            <person name="Drgas O."/>
            <person name="Orlowska M."/>
            <person name="Perlinska-Lenart U."/>
            <person name="Aleksandrzak-Piekarczyk T."/>
            <person name="Szatraj K."/>
            <person name="Zielenkiewicz U."/>
            <person name="Pilsyk S."/>
            <person name="Malc E."/>
            <person name="Mieczkowski P."/>
            <person name="Kruszewska J.S."/>
            <person name="Biernat P."/>
            <person name="Pawlowska J."/>
        </authorList>
    </citation>
    <scope>NUCLEOTIDE SEQUENCE</scope>
    <source>
        <strain evidence="1">WA0000067209</strain>
    </source>
</reference>
<sequence length="140" mass="16041">MCAPRAAKDFPRMAINERTVETAGGHLTSIKNQAMLTVSIAGNRQHIAAYIFDMKFDVILGMNWFETYRSSPIWGSKVEDCINLISPRKLERLERQEEVEELFVVYHQEKPTKTHQGKTQSFLQDDADVFRSELPGLPPM</sequence>
<accession>A0A8H7PZM8</accession>
<protein>
    <submittedName>
        <fullName evidence="1">Uncharacterized protein</fullName>
    </submittedName>
</protein>
<dbReference type="EMBL" id="JAEPQZ010000003">
    <property type="protein sequence ID" value="KAG2183674.1"/>
    <property type="molecule type" value="Genomic_DNA"/>
</dbReference>
<dbReference type="Gene3D" id="2.40.70.10">
    <property type="entry name" value="Acid Proteases"/>
    <property type="match status" value="1"/>
</dbReference>